<dbReference type="EMBL" id="PVBT01000004">
    <property type="protein sequence ID" value="PRD52293.1"/>
    <property type="molecule type" value="Genomic_DNA"/>
</dbReference>
<dbReference type="AlphaFoldDB" id="A0A2S9JH34"/>
<comment type="caution">
    <text evidence="2">The sequence shown here is derived from an EMBL/GenBank/DDBJ whole genome shotgun (WGS) entry which is preliminary data.</text>
</comment>
<dbReference type="Gene3D" id="3.40.710.10">
    <property type="entry name" value="DD-peptidase/beta-lactamase superfamily"/>
    <property type="match status" value="1"/>
</dbReference>
<keyword evidence="3" id="KW-1185">Reference proteome</keyword>
<evidence type="ECO:0000313" key="2">
    <source>
        <dbReference type="EMBL" id="PRD52293.1"/>
    </source>
</evidence>
<proteinExistence type="predicted"/>
<feature type="domain" description="Beta-lactamase-related" evidence="1">
    <location>
        <begin position="18"/>
        <end position="332"/>
    </location>
</feature>
<gene>
    <name evidence="2" type="ORF">C5750_15475</name>
</gene>
<dbReference type="OrthoDB" id="5377431at2"/>
<dbReference type="Proteomes" id="UP000238563">
    <property type="component" value="Unassembled WGS sequence"/>
</dbReference>
<dbReference type="Pfam" id="PF00144">
    <property type="entry name" value="Beta-lactamase"/>
    <property type="match status" value="1"/>
</dbReference>
<evidence type="ECO:0000259" key="1">
    <source>
        <dbReference type="Pfam" id="PF00144"/>
    </source>
</evidence>
<dbReference type="InterPro" id="IPR050491">
    <property type="entry name" value="AmpC-like"/>
</dbReference>
<reference evidence="2 3" key="1">
    <citation type="submission" date="2018-02" db="EMBL/GenBank/DDBJ databases">
        <title>The draft genome of Phyllobacterium myrsinacearum DSM5892.</title>
        <authorList>
            <person name="Li L."/>
            <person name="Liu L."/>
            <person name="Zhang X."/>
            <person name="Wang T."/>
        </authorList>
    </citation>
    <scope>NUCLEOTIDE SEQUENCE [LARGE SCALE GENOMIC DNA]</scope>
    <source>
        <strain evidence="2 3">DSM 5892</strain>
    </source>
</reference>
<dbReference type="InterPro" id="IPR001466">
    <property type="entry name" value="Beta-lactam-related"/>
</dbReference>
<dbReference type="InterPro" id="IPR012338">
    <property type="entry name" value="Beta-lactam/transpept-like"/>
</dbReference>
<protein>
    <recommendedName>
        <fullName evidence="1">Beta-lactamase-related domain-containing protein</fullName>
    </recommendedName>
</protein>
<organism evidence="2 3">
    <name type="scientific">Phyllobacterium myrsinacearum</name>
    <dbReference type="NCBI Taxonomy" id="28101"/>
    <lineage>
        <taxon>Bacteria</taxon>
        <taxon>Pseudomonadati</taxon>
        <taxon>Pseudomonadota</taxon>
        <taxon>Alphaproteobacteria</taxon>
        <taxon>Hyphomicrobiales</taxon>
        <taxon>Phyllobacteriaceae</taxon>
        <taxon>Phyllobacterium</taxon>
    </lineage>
</organism>
<dbReference type="PANTHER" id="PTHR46825:SF9">
    <property type="entry name" value="BETA-LACTAMASE-RELATED DOMAIN-CONTAINING PROTEIN"/>
    <property type="match status" value="1"/>
</dbReference>
<dbReference type="SUPFAM" id="SSF56601">
    <property type="entry name" value="beta-lactamase/transpeptidase-like"/>
    <property type="match status" value="1"/>
</dbReference>
<evidence type="ECO:0000313" key="3">
    <source>
        <dbReference type="Proteomes" id="UP000238563"/>
    </source>
</evidence>
<dbReference type="PANTHER" id="PTHR46825">
    <property type="entry name" value="D-ALANYL-D-ALANINE-CARBOXYPEPTIDASE/ENDOPEPTIDASE AMPH"/>
    <property type="match status" value="1"/>
</dbReference>
<accession>A0A2S9JH34</accession>
<sequence length="461" mass="50733">MEESAVSFTSALNDYLNSEIEQQQIPGLGVAVVQHGQIVHLAGYGLANIEHKVAVTPDTIFQSGSTAKMFTATAILLLARDGRIDLDHPLTRYIPEGPAIWSAITIRQMLSMTSGLGNFAEVFAPTPIQDGVVPINVWQDYSSDQLVALAALSPLVFQPGESYEYSNIGYVLAGIIIERITGEPYYTLLKDRVFKPIGMATAREASWFDIVPNRAAGHSIETGALTSRHWTAPTLLRTADGGLYFSPRDLAHWLIELESPRVLPPELLSVMFEPTLLNNGYPAFNNYALGWENTEIRGHHKIRHGGTWDGFRAEIARFPAQGVSVAVLANIQEACIAHVAQTIAGFVDPALAPYAPIEDTDPASTINDRILLRSILTGHPAAEAFTAEAWEAWSGNGWFQQLIASGGVNCTNSTLQLLEHGQNPDRNIRHYSLPTEYAYQMHWLVRRGDDGRVSEMRFSRT</sequence>
<name>A0A2S9JH34_9HYPH</name>